<feature type="region of interest" description="Disordered" evidence="1">
    <location>
        <begin position="427"/>
        <end position="452"/>
    </location>
</feature>
<dbReference type="AlphaFoldDB" id="A0ABD1KNU6"/>
<sequence length="825" mass="88608">MCCIFSGSEDPSEHDPGSVRNSDGSSSGSASGSPQEETHLSPLQEYILNLTEECVLLPTCYLNDDSMTRTHFMEICLAILKVVSLSSITVVLPAYVCIAKDAETSNSRSSTPTTTRRSLRQSSLVTGGGLTDDESEGSTSSPEITGGPVSQMLLRMKGALANLRRAVVWQPSQHVVCEVPDSADTATQRSTSHGSPAQDDHHSLSEAAMVAQYGGASHDLTCIARILERLLSSGNVDQIAKNLVGQIQAVWQDSSPTLTPVDDAGKSTTGSENRKIAPQRTLSASQMVYSYTEEAIKGLLQPYLLPLVTWNAGEDVAASGISISEIRSRPAGSHPSRHPHSSPCSDFAATKDLLLGLDKPECSCLVARFIQRLPAKIHHQETADSSKFEIATSDQVIRSPSHRFSEVANVFTKLMTSQVMDIIDSEMERQNKGSSKDEPRILSSPDKDETATEGEIIGEHKAMASSIGESLDTSRGACGGLFSRLIQRFLSEFRYTDSALDSINGVRASASSHSLSQSSGSSCEEDTTQSSSDKLGDILGHFTGVMVHQVMDVLETDSKVELGRDLDQVKGVCDADKRPHSSASSPSSSKSADGPTMLHSDVILDGDATVCDRHAVEHPASTAPSGLRSDSNDNGCLVTVLMLRLLAKMKDQQTASADTMDSQKLIERLLSEFSSASGTPDFNMYPSNINIQSLYRAVDKNLLREFGSQTSLQKAVDTKDCSFDNILMSALRKELLQQCDVEVTAAPSAPSASPPPEPVPGAVQGQTGRKMPKRRFSLKHEEQCTAPHAPSDDNDSDVSASGQKPRKRSLFIRMFACCIQGSAES</sequence>
<feature type="compositionally biased region" description="Polar residues" evidence="1">
    <location>
        <begin position="184"/>
        <end position="195"/>
    </location>
</feature>
<evidence type="ECO:0000313" key="2">
    <source>
        <dbReference type="EMBL" id="KAL2100843.1"/>
    </source>
</evidence>
<dbReference type="Proteomes" id="UP001591681">
    <property type="component" value="Unassembled WGS sequence"/>
</dbReference>
<name>A0ABD1KNU6_9TELE</name>
<feature type="compositionally biased region" description="Low complexity" evidence="1">
    <location>
        <begin position="581"/>
        <end position="592"/>
    </location>
</feature>
<keyword evidence="3" id="KW-1185">Reference proteome</keyword>
<feature type="region of interest" description="Disordered" evidence="1">
    <location>
        <begin position="572"/>
        <end position="596"/>
    </location>
</feature>
<reference evidence="2 3" key="1">
    <citation type="submission" date="2024-09" db="EMBL/GenBank/DDBJ databases">
        <title>A chromosome-level genome assembly of Gray's grenadier anchovy, Coilia grayii.</title>
        <authorList>
            <person name="Fu Z."/>
        </authorList>
    </citation>
    <scope>NUCLEOTIDE SEQUENCE [LARGE SCALE GENOMIC DNA]</scope>
    <source>
        <strain evidence="2">G4</strain>
        <tissue evidence="2">Muscle</tissue>
    </source>
</reference>
<protein>
    <submittedName>
        <fullName evidence="2">Uncharacterized protein</fullName>
    </submittedName>
</protein>
<feature type="region of interest" description="Disordered" evidence="1">
    <location>
        <begin position="746"/>
        <end position="805"/>
    </location>
</feature>
<feature type="region of interest" description="Disordered" evidence="1">
    <location>
        <begin position="181"/>
        <end position="201"/>
    </location>
</feature>
<evidence type="ECO:0000313" key="3">
    <source>
        <dbReference type="Proteomes" id="UP001591681"/>
    </source>
</evidence>
<evidence type="ECO:0000256" key="1">
    <source>
        <dbReference type="SAM" id="MobiDB-lite"/>
    </source>
</evidence>
<feature type="region of interest" description="Disordered" evidence="1">
    <location>
        <begin position="512"/>
        <end position="535"/>
    </location>
</feature>
<feature type="compositionally biased region" description="Basic and acidic residues" evidence="1">
    <location>
        <begin position="427"/>
        <end position="450"/>
    </location>
</feature>
<feature type="compositionally biased region" description="Low complexity" evidence="1">
    <location>
        <begin position="512"/>
        <end position="522"/>
    </location>
</feature>
<comment type="caution">
    <text evidence="2">The sequence shown here is derived from an EMBL/GenBank/DDBJ whole genome shotgun (WGS) entry which is preliminary data.</text>
</comment>
<feature type="compositionally biased region" description="Low complexity" evidence="1">
    <location>
        <begin position="104"/>
        <end position="123"/>
    </location>
</feature>
<feature type="region of interest" description="Disordered" evidence="1">
    <location>
        <begin position="103"/>
        <end position="148"/>
    </location>
</feature>
<proteinExistence type="predicted"/>
<accession>A0ABD1KNU6</accession>
<feature type="region of interest" description="Disordered" evidence="1">
    <location>
        <begin position="1"/>
        <end position="38"/>
    </location>
</feature>
<organism evidence="2 3">
    <name type="scientific">Coilia grayii</name>
    <name type="common">Gray's grenadier anchovy</name>
    <dbReference type="NCBI Taxonomy" id="363190"/>
    <lineage>
        <taxon>Eukaryota</taxon>
        <taxon>Metazoa</taxon>
        <taxon>Chordata</taxon>
        <taxon>Craniata</taxon>
        <taxon>Vertebrata</taxon>
        <taxon>Euteleostomi</taxon>
        <taxon>Actinopterygii</taxon>
        <taxon>Neopterygii</taxon>
        <taxon>Teleostei</taxon>
        <taxon>Clupei</taxon>
        <taxon>Clupeiformes</taxon>
        <taxon>Clupeoidei</taxon>
        <taxon>Engraulidae</taxon>
        <taxon>Coilinae</taxon>
        <taxon>Coilia</taxon>
    </lineage>
</organism>
<dbReference type="EMBL" id="JBHFQA010000003">
    <property type="protein sequence ID" value="KAL2100843.1"/>
    <property type="molecule type" value="Genomic_DNA"/>
</dbReference>
<feature type="compositionally biased region" description="Low complexity" evidence="1">
    <location>
        <begin position="18"/>
        <end position="33"/>
    </location>
</feature>
<gene>
    <name evidence="2" type="ORF">ACEWY4_002604</name>
</gene>